<keyword evidence="3" id="KW-1185">Reference proteome</keyword>
<dbReference type="AlphaFoldDB" id="A0A5B9QBV4"/>
<feature type="domain" description="Endonuclease/exonuclease/phosphatase" evidence="1">
    <location>
        <begin position="44"/>
        <end position="295"/>
    </location>
</feature>
<dbReference type="Pfam" id="PF03372">
    <property type="entry name" value="Exo_endo_phos"/>
    <property type="match status" value="1"/>
</dbReference>
<dbReference type="GO" id="GO:0004527">
    <property type="term" value="F:exonuclease activity"/>
    <property type="evidence" value="ECO:0007669"/>
    <property type="project" value="UniProtKB-KW"/>
</dbReference>
<keyword evidence="2" id="KW-0378">Hydrolase</keyword>
<dbReference type="InterPro" id="IPR005135">
    <property type="entry name" value="Endo/exonuclease/phosphatase"/>
</dbReference>
<evidence type="ECO:0000313" key="3">
    <source>
        <dbReference type="Proteomes" id="UP000323917"/>
    </source>
</evidence>
<keyword evidence="2" id="KW-0255">Endonuclease</keyword>
<keyword evidence="2" id="KW-0540">Nuclease</keyword>
<dbReference type="KEGG" id="bgok:Pr1d_23460"/>
<reference evidence="2 3" key="1">
    <citation type="submission" date="2019-08" db="EMBL/GenBank/DDBJ databases">
        <title>Deep-cultivation of Planctomycetes and their phenomic and genomic characterization uncovers novel biology.</title>
        <authorList>
            <person name="Wiegand S."/>
            <person name="Jogler M."/>
            <person name="Boedeker C."/>
            <person name="Pinto D."/>
            <person name="Vollmers J."/>
            <person name="Rivas-Marin E."/>
            <person name="Kohn T."/>
            <person name="Peeters S.H."/>
            <person name="Heuer A."/>
            <person name="Rast P."/>
            <person name="Oberbeckmann S."/>
            <person name="Bunk B."/>
            <person name="Jeske O."/>
            <person name="Meyerdierks A."/>
            <person name="Storesund J.E."/>
            <person name="Kallscheuer N."/>
            <person name="Luecker S."/>
            <person name="Lage O.M."/>
            <person name="Pohl T."/>
            <person name="Merkel B.J."/>
            <person name="Hornburger P."/>
            <person name="Mueller R.-W."/>
            <person name="Bruemmer F."/>
            <person name="Labrenz M."/>
            <person name="Spormann A.M."/>
            <person name="Op den Camp H."/>
            <person name="Overmann J."/>
            <person name="Amann R."/>
            <person name="Jetten M.S.M."/>
            <person name="Mascher T."/>
            <person name="Medema M.H."/>
            <person name="Devos D.P."/>
            <person name="Kaster A.-K."/>
            <person name="Ovreas L."/>
            <person name="Rohde M."/>
            <person name="Galperin M.Y."/>
            <person name="Jogler C."/>
        </authorList>
    </citation>
    <scope>NUCLEOTIDE SEQUENCE [LARGE SCALE GENOMIC DNA]</scope>
    <source>
        <strain evidence="2 3">Pr1d</strain>
    </source>
</reference>
<dbReference type="Proteomes" id="UP000323917">
    <property type="component" value="Chromosome"/>
</dbReference>
<organism evidence="2 3">
    <name type="scientific">Bythopirellula goksoeyrii</name>
    <dbReference type="NCBI Taxonomy" id="1400387"/>
    <lineage>
        <taxon>Bacteria</taxon>
        <taxon>Pseudomonadati</taxon>
        <taxon>Planctomycetota</taxon>
        <taxon>Planctomycetia</taxon>
        <taxon>Pirellulales</taxon>
        <taxon>Lacipirellulaceae</taxon>
        <taxon>Bythopirellula</taxon>
    </lineage>
</organism>
<keyword evidence="2" id="KW-0269">Exonuclease</keyword>
<protein>
    <submittedName>
        <fullName evidence="2">Endonuclease/Exonuclease/phosphatase family protein</fullName>
    </submittedName>
</protein>
<dbReference type="EMBL" id="CP042913">
    <property type="protein sequence ID" value="QEG35055.1"/>
    <property type="molecule type" value="Genomic_DNA"/>
</dbReference>
<dbReference type="InterPro" id="IPR036691">
    <property type="entry name" value="Endo/exonu/phosph_ase_sf"/>
</dbReference>
<accession>A0A5B9QBV4</accession>
<evidence type="ECO:0000313" key="2">
    <source>
        <dbReference type="EMBL" id="QEG35055.1"/>
    </source>
</evidence>
<dbReference type="Gene3D" id="3.60.10.10">
    <property type="entry name" value="Endonuclease/exonuclease/phosphatase"/>
    <property type="match status" value="1"/>
</dbReference>
<dbReference type="SUPFAM" id="SSF56219">
    <property type="entry name" value="DNase I-like"/>
    <property type="match status" value="1"/>
</dbReference>
<dbReference type="GO" id="GO:0004519">
    <property type="term" value="F:endonuclease activity"/>
    <property type="evidence" value="ECO:0007669"/>
    <property type="project" value="UniProtKB-KW"/>
</dbReference>
<name>A0A5B9QBV4_9BACT</name>
<dbReference type="OrthoDB" id="223633at2"/>
<gene>
    <name evidence="2" type="ORF">Pr1d_23460</name>
</gene>
<evidence type="ECO:0000259" key="1">
    <source>
        <dbReference type="Pfam" id="PF03372"/>
    </source>
</evidence>
<proteinExistence type="predicted"/>
<sequence>MNILSRFASWGFLACIFWQQPHDCALGNTGTFIDRQQTTDLRVVSYNVLWDSIFPDRDAVQATKFARVVNALDPDLLNLQEIGFPYGEDPPKTDLELLNLMNTVAPLAGGASWYVHMGGDNVIVSKYPLSLKRTNTNPGGNKSQAIALVDLPDDQFPSDFYLMNNHYKCCGGVGSSEDALRQQQSDTIVSWLHDARTPGGLVNLAPGTPFAILGDLNIVGGQGPLNTLLDGNIYEEWFYGSDSPPDWDGSTLTDPHPIHNATGSTDYTWRNDFSSFDPGRLDYIIYSDSALDVGNKFVLNTVSMTSAQRLATGLERLDVTIGNSSSNFDHLPVVVDFRLFDFADSDFNFSRGVDGADLSTWQTGFGTPSGASRGIGDADRDGDVDGRDYLIWQRQHNNLGVQVAPVPEPATGCMLLISFLLLARPQANQLR</sequence>
<dbReference type="RefSeq" id="WP_148073614.1">
    <property type="nucleotide sequence ID" value="NZ_CP042913.1"/>
</dbReference>